<comment type="caution">
    <text evidence="2">The sequence shown here is derived from an EMBL/GenBank/DDBJ whole genome shotgun (WGS) entry which is preliminary data.</text>
</comment>
<dbReference type="AlphaFoldDB" id="A0A2T2WHY2"/>
<dbReference type="PANTHER" id="PTHR45947:SF3">
    <property type="entry name" value="SULFOQUINOVOSYL TRANSFERASE SQD2"/>
    <property type="match status" value="1"/>
</dbReference>
<dbReference type="GO" id="GO:0016758">
    <property type="term" value="F:hexosyltransferase activity"/>
    <property type="evidence" value="ECO:0007669"/>
    <property type="project" value="TreeGrafter"/>
</dbReference>
<dbReference type="SUPFAM" id="SSF53756">
    <property type="entry name" value="UDP-Glycosyltransferase/glycogen phosphorylase"/>
    <property type="match status" value="1"/>
</dbReference>
<organism evidence="2 3">
    <name type="scientific">Sulfobacillus acidophilus</name>
    <dbReference type="NCBI Taxonomy" id="53633"/>
    <lineage>
        <taxon>Bacteria</taxon>
        <taxon>Bacillati</taxon>
        <taxon>Bacillota</taxon>
        <taxon>Clostridia</taxon>
        <taxon>Eubacteriales</taxon>
        <taxon>Clostridiales Family XVII. Incertae Sedis</taxon>
        <taxon>Sulfobacillus</taxon>
    </lineage>
</organism>
<feature type="domain" description="Glycosyltransferase subfamily 4-like N-terminal" evidence="1">
    <location>
        <begin position="24"/>
        <end position="191"/>
    </location>
</feature>
<proteinExistence type="predicted"/>
<dbReference type="Proteomes" id="UP000241848">
    <property type="component" value="Unassembled WGS sequence"/>
</dbReference>
<gene>
    <name evidence="2" type="ORF">C7B45_09110</name>
</gene>
<dbReference type="InterPro" id="IPR050194">
    <property type="entry name" value="Glycosyltransferase_grp1"/>
</dbReference>
<dbReference type="PANTHER" id="PTHR45947">
    <property type="entry name" value="SULFOQUINOVOSYL TRANSFERASE SQD2"/>
    <property type="match status" value="1"/>
</dbReference>
<name>A0A2T2WHY2_9FIRM</name>
<dbReference type="InterPro" id="IPR028098">
    <property type="entry name" value="Glyco_trans_4-like_N"/>
</dbReference>
<keyword evidence="2" id="KW-0808">Transferase</keyword>
<evidence type="ECO:0000259" key="1">
    <source>
        <dbReference type="Pfam" id="PF13579"/>
    </source>
</evidence>
<evidence type="ECO:0000313" key="3">
    <source>
        <dbReference type="Proteomes" id="UP000241848"/>
    </source>
</evidence>
<dbReference type="EMBL" id="PXYV01000026">
    <property type="protein sequence ID" value="PSR21839.1"/>
    <property type="molecule type" value="Genomic_DNA"/>
</dbReference>
<accession>A0A2T2WHY2</accession>
<protein>
    <submittedName>
        <fullName evidence="2">Glycosyl transferase family 1</fullName>
    </submittedName>
</protein>
<dbReference type="Pfam" id="PF13692">
    <property type="entry name" value="Glyco_trans_1_4"/>
    <property type="match status" value="1"/>
</dbReference>
<dbReference type="Pfam" id="PF13579">
    <property type="entry name" value="Glyco_trans_4_4"/>
    <property type="match status" value="1"/>
</dbReference>
<reference evidence="2 3" key="1">
    <citation type="journal article" date="2014" name="BMC Genomics">
        <title>Comparison of environmental and isolate Sulfobacillus genomes reveals diverse carbon, sulfur, nitrogen, and hydrogen metabolisms.</title>
        <authorList>
            <person name="Justice N.B."/>
            <person name="Norman A."/>
            <person name="Brown C.T."/>
            <person name="Singh A."/>
            <person name="Thomas B.C."/>
            <person name="Banfield J.F."/>
        </authorList>
    </citation>
    <scope>NUCLEOTIDE SEQUENCE [LARGE SCALE GENOMIC DNA]</scope>
    <source>
        <strain evidence="2">AMDSBA3</strain>
    </source>
</reference>
<dbReference type="Gene3D" id="3.40.50.2000">
    <property type="entry name" value="Glycogen Phosphorylase B"/>
    <property type="match status" value="2"/>
</dbReference>
<evidence type="ECO:0000313" key="2">
    <source>
        <dbReference type="EMBL" id="PSR21839.1"/>
    </source>
</evidence>
<sequence>MIRRVLEISLQADPLAHGDSGAVGGQQILIRELAKNIQRHGYGVDVLTTKTHPSGPEKFSLGHLGQVVRLSHSLAKNQEEAWMASVDDLAADAMRWLSESGRQHHLIHSHYWLSGLVAEQIHRETGIPWIHSPVKMAEWNQRSGDDLNTERVAIERRLLAAPNAVVVSYLSEAEIIHRANASLPVYVVPPGVDPTQFFSRDAGPVLRTQGLTRRPCIYVGRLEAARGLRQALEVLASRRLPSDFVLLVLGGTRREVHQGVPVAPFLRELKDRLGEHVQFVGGMPHRGVAPYLAAAEVMIAPNQGPTLGMAVLESLASGVPVVGTRVPGVQDWIDDGQDGFLVPLDAMETLWEKTLGLWENSMQARKMGHVGQDKIHRLHTVAQMSDEMVACYQEVTGVGRDQVGIGF</sequence>